<dbReference type="Proteomes" id="UP001196413">
    <property type="component" value="Unassembled WGS sequence"/>
</dbReference>
<feature type="compositionally biased region" description="Basic residues" evidence="1">
    <location>
        <begin position="1"/>
        <end position="12"/>
    </location>
</feature>
<reference evidence="2" key="1">
    <citation type="submission" date="2021-06" db="EMBL/GenBank/DDBJ databases">
        <title>Parelaphostrongylus tenuis whole genome reference sequence.</title>
        <authorList>
            <person name="Garwood T.J."/>
            <person name="Larsen P.A."/>
            <person name="Fountain-Jones N.M."/>
            <person name="Garbe J.R."/>
            <person name="Macchietto M.G."/>
            <person name="Kania S.A."/>
            <person name="Gerhold R.W."/>
            <person name="Richards J.E."/>
            <person name="Wolf T.M."/>
        </authorList>
    </citation>
    <scope>NUCLEOTIDE SEQUENCE</scope>
    <source>
        <strain evidence="2">MNPRO001-30</strain>
        <tissue evidence="2">Meninges</tissue>
    </source>
</reference>
<dbReference type="EMBL" id="JAHQIW010001068">
    <property type="protein sequence ID" value="KAJ1351409.1"/>
    <property type="molecule type" value="Genomic_DNA"/>
</dbReference>
<protein>
    <submittedName>
        <fullName evidence="2">Uncharacterized protein</fullName>
    </submittedName>
</protein>
<dbReference type="AlphaFoldDB" id="A0AAD5MPN2"/>
<evidence type="ECO:0000313" key="3">
    <source>
        <dbReference type="Proteomes" id="UP001196413"/>
    </source>
</evidence>
<evidence type="ECO:0000313" key="2">
    <source>
        <dbReference type="EMBL" id="KAJ1351409.1"/>
    </source>
</evidence>
<gene>
    <name evidence="2" type="ORF">KIN20_007405</name>
</gene>
<comment type="caution">
    <text evidence="2">The sequence shown here is derived from an EMBL/GenBank/DDBJ whole genome shotgun (WGS) entry which is preliminary data.</text>
</comment>
<sequence>MMPLKGYKKRRGMTASSSNIGFRKQNHCAKPNTAIMEQVVDSVASLVSSNRS</sequence>
<feature type="region of interest" description="Disordered" evidence="1">
    <location>
        <begin position="1"/>
        <end position="25"/>
    </location>
</feature>
<organism evidence="2 3">
    <name type="scientific">Parelaphostrongylus tenuis</name>
    <name type="common">Meningeal worm</name>
    <dbReference type="NCBI Taxonomy" id="148309"/>
    <lineage>
        <taxon>Eukaryota</taxon>
        <taxon>Metazoa</taxon>
        <taxon>Ecdysozoa</taxon>
        <taxon>Nematoda</taxon>
        <taxon>Chromadorea</taxon>
        <taxon>Rhabditida</taxon>
        <taxon>Rhabditina</taxon>
        <taxon>Rhabditomorpha</taxon>
        <taxon>Strongyloidea</taxon>
        <taxon>Metastrongylidae</taxon>
        <taxon>Parelaphostrongylus</taxon>
    </lineage>
</organism>
<name>A0AAD5MPN2_PARTN</name>
<accession>A0AAD5MPN2</accession>
<evidence type="ECO:0000256" key="1">
    <source>
        <dbReference type="SAM" id="MobiDB-lite"/>
    </source>
</evidence>
<keyword evidence="3" id="KW-1185">Reference proteome</keyword>
<proteinExistence type="predicted"/>